<name>A0A3G4ZZN1_9VIRU</name>
<reference evidence="1" key="1">
    <citation type="submission" date="2018-10" db="EMBL/GenBank/DDBJ databases">
        <title>Hidden diversity of soil giant viruses.</title>
        <authorList>
            <person name="Schulz F."/>
            <person name="Alteio L."/>
            <person name="Goudeau D."/>
            <person name="Ryan E.M."/>
            <person name="Malmstrom R.R."/>
            <person name="Blanchard J."/>
            <person name="Woyke T."/>
        </authorList>
    </citation>
    <scope>NUCLEOTIDE SEQUENCE</scope>
    <source>
        <strain evidence="1">FNV1</strain>
    </source>
</reference>
<dbReference type="EMBL" id="MK072147">
    <property type="protein sequence ID" value="AYV79471.1"/>
    <property type="molecule type" value="Genomic_DNA"/>
</dbReference>
<evidence type="ECO:0000313" key="1">
    <source>
        <dbReference type="EMBL" id="AYV79471.1"/>
    </source>
</evidence>
<protein>
    <submittedName>
        <fullName evidence="1">Uncharacterized protein</fullName>
    </submittedName>
</protein>
<accession>A0A3G4ZZN1</accession>
<gene>
    <name evidence="1" type="ORF">Faunusvirus16_5</name>
</gene>
<proteinExistence type="predicted"/>
<organism evidence="1">
    <name type="scientific">Faunusvirus sp</name>
    <dbReference type="NCBI Taxonomy" id="2487766"/>
    <lineage>
        <taxon>Viruses</taxon>
        <taxon>Varidnaviria</taxon>
        <taxon>Bamfordvirae</taxon>
        <taxon>Nucleocytoviricota</taxon>
        <taxon>Megaviricetes</taxon>
        <taxon>Imitervirales</taxon>
        <taxon>Mimiviridae</taxon>
    </lineage>
</organism>
<sequence>MSPHTSQQLISDGIPALTRFSSLLKNMDIVLKTTIKVAIVMTEMIKLITAFIS</sequence>